<keyword evidence="2" id="KW-1003">Cell membrane</keyword>
<feature type="transmembrane region" description="Helical" evidence="9">
    <location>
        <begin position="28"/>
        <end position="50"/>
    </location>
</feature>
<dbReference type="Proteomes" id="UP000005408">
    <property type="component" value="Unassembled WGS sequence"/>
</dbReference>
<reference evidence="11" key="1">
    <citation type="submission" date="2022-08" db="UniProtKB">
        <authorList>
            <consortium name="EnsemblMetazoa"/>
        </authorList>
    </citation>
    <scope>IDENTIFICATION</scope>
    <source>
        <strain evidence="11">05x7-T-G4-1.051#20</strain>
    </source>
</reference>
<keyword evidence="6 9" id="KW-0472">Membrane</keyword>
<evidence type="ECO:0000256" key="7">
    <source>
        <dbReference type="ARBA" id="ARBA00023170"/>
    </source>
</evidence>
<accession>A0A8W8LL97</accession>
<dbReference type="EnsemblMetazoa" id="G28601.2">
    <property type="protein sequence ID" value="G28601.2:cds"/>
    <property type="gene ID" value="G28601"/>
</dbReference>
<evidence type="ECO:0000256" key="8">
    <source>
        <dbReference type="ARBA" id="ARBA00023224"/>
    </source>
</evidence>
<keyword evidence="4 9" id="KW-1133">Transmembrane helix</keyword>
<organism evidence="11 12">
    <name type="scientific">Magallana gigas</name>
    <name type="common">Pacific oyster</name>
    <name type="synonym">Crassostrea gigas</name>
    <dbReference type="NCBI Taxonomy" id="29159"/>
    <lineage>
        <taxon>Eukaryota</taxon>
        <taxon>Metazoa</taxon>
        <taxon>Spiralia</taxon>
        <taxon>Lophotrochozoa</taxon>
        <taxon>Mollusca</taxon>
        <taxon>Bivalvia</taxon>
        <taxon>Autobranchia</taxon>
        <taxon>Pteriomorphia</taxon>
        <taxon>Ostreida</taxon>
        <taxon>Ostreoidea</taxon>
        <taxon>Ostreidae</taxon>
        <taxon>Magallana</taxon>
    </lineage>
</organism>
<evidence type="ECO:0000259" key="10">
    <source>
        <dbReference type="PROSITE" id="PS50262"/>
    </source>
</evidence>
<evidence type="ECO:0000313" key="11">
    <source>
        <dbReference type="EnsemblMetazoa" id="G28601.2:cds"/>
    </source>
</evidence>
<feature type="transmembrane region" description="Helical" evidence="9">
    <location>
        <begin position="131"/>
        <end position="157"/>
    </location>
</feature>
<dbReference type="InterPro" id="IPR017452">
    <property type="entry name" value="GPCR_Rhodpsn_7TM"/>
</dbReference>
<comment type="subcellular location">
    <subcellularLocation>
        <location evidence="1">Cell membrane</location>
        <topology evidence="1">Multi-pass membrane protein</topology>
    </subcellularLocation>
</comment>
<dbReference type="GO" id="GO:0004930">
    <property type="term" value="F:G protein-coupled receptor activity"/>
    <property type="evidence" value="ECO:0007669"/>
    <property type="project" value="UniProtKB-KW"/>
</dbReference>
<keyword evidence="3 9" id="KW-0812">Transmembrane</keyword>
<keyword evidence="12" id="KW-1185">Reference proteome</keyword>
<protein>
    <recommendedName>
        <fullName evidence="10">G-protein coupled receptors family 1 profile domain-containing protein</fullName>
    </recommendedName>
</protein>
<feature type="domain" description="G-protein coupled receptors family 1 profile" evidence="10">
    <location>
        <begin position="44"/>
        <end position="164"/>
    </location>
</feature>
<evidence type="ECO:0000256" key="5">
    <source>
        <dbReference type="ARBA" id="ARBA00023040"/>
    </source>
</evidence>
<dbReference type="Gene3D" id="1.20.1070.10">
    <property type="entry name" value="Rhodopsin 7-helix transmembrane proteins"/>
    <property type="match status" value="1"/>
</dbReference>
<keyword evidence="8" id="KW-0807">Transducer</keyword>
<dbReference type="SUPFAM" id="SSF81321">
    <property type="entry name" value="Family A G protein-coupled receptor-like"/>
    <property type="match status" value="1"/>
</dbReference>
<name>A0A8W8LL97_MAGGI</name>
<feature type="transmembrane region" description="Helical" evidence="9">
    <location>
        <begin position="62"/>
        <end position="85"/>
    </location>
</feature>
<evidence type="ECO:0000256" key="6">
    <source>
        <dbReference type="ARBA" id="ARBA00023136"/>
    </source>
</evidence>
<dbReference type="PANTHER" id="PTHR24249">
    <property type="entry name" value="HISTAMINE RECEPTOR-RELATED G-PROTEIN COUPLED RECEPTOR"/>
    <property type="match status" value="1"/>
</dbReference>
<evidence type="ECO:0000256" key="1">
    <source>
        <dbReference type="ARBA" id="ARBA00004651"/>
    </source>
</evidence>
<evidence type="ECO:0000256" key="9">
    <source>
        <dbReference type="SAM" id="Phobius"/>
    </source>
</evidence>
<dbReference type="Pfam" id="PF00001">
    <property type="entry name" value="7tm_1"/>
    <property type="match status" value="1"/>
</dbReference>
<evidence type="ECO:0000256" key="3">
    <source>
        <dbReference type="ARBA" id="ARBA00022692"/>
    </source>
</evidence>
<dbReference type="InterPro" id="IPR000276">
    <property type="entry name" value="GPCR_Rhodpsn"/>
</dbReference>
<sequence length="164" mass="18403">MGDNGFESNSSSKRLTLHLMFIETNFEITFTCVIFTIAFFGVFGNLAAIGKIIYDPKYHTPTFAVIGQLALADFLSVTCVIFGRMTNILQVWSFFVFIWNVAVFSSYFHVCLLSGVRYLITVYPLQSRQHLTVTAVCLCSLTIWISCSVPGAVFYILTILNGTY</sequence>
<feature type="transmembrane region" description="Helical" evidence="9">
    <location>
        <begin position="91"/>
        <end position="119"/>
    </location>
</feature>
<evidence type="ECO:0000313" key="12">
    <source>
        <dbReference type="Proteomes" id="UP000005408"/>
    </source>
</evidence>
<dbReference type="PANTHER" id="PTHR24249:SF372">
    <property type="entry name" value="G-PROTEIN COUPLED RECEPTORS FAMILY 1 PROFILE DOMAIN-CONTAINING PROTEIN"/>
    <property type="match status" value="1"/>
</dbReference>
<evidence type="ECO:0000256" key="4">
    <source>
        <dbReference type="ARBA" id="ARBA00022989"/>
    </source>
</evidence>
<proteinExistence type="predicted"/>
<keyword evidence="5" id="KW-0297">G-protein coupled receptor</keyword>
<dbReference type="PROSITE" id="PS50262">
    <property type="entry name" value="G_PROTEIN_RECEP_F1_2"/>
    <property type="match status" value="1"/>
</dbReference>
<dbReference type="GO" id="GO:0005886">
    <property type="term" value="C:plasma membrane"/>
    <property type="evidence" value="ECO:0007669"/>
    <property type="project" value="UniProtKB-SubCell"/>
</dbReference>
<dbReference type="AlphaFoldDB" id="A0A8W8LL97"/>
<keyword evidence="7" id="KW-0675">Receptor</keyword>
<dbReference type="InterPro" id="IPR050569">
    <property type="entry name" value="TAAR"/>
</dbReference>
<evidence type="ECO:0000256" key="2">
    <source>
        <dbReference type="ARBA" id="ARBA00022475"/>
    </source>
</evidence>